<accession>A0A9W6I153</accession>
<sequence length="362" mass="38487">MTTDPTTDPATRTPPEATAGEFAERLMGAALSAMEVLSVHLGDRLGWYRALAGHGPASAAELTARAGGHERYAREWLEQQAAAGILSVGEDGRFALPRGAAEVLTDESSLDYLAPLARMTAATAAQTPALLDAYRDGGGVSWAAFGTDMREAQAEMNRPWFERALPGALAGVADLDASLRRPGARLVDVGCGGGWSTIALARAYPQAVVEGVDIDGPSIELAARNAERAGLDVAFRHEEAESLPAGVYDAVFAFECLHDMPRPVGALAAARRALRPGGAVVVMDEAAAESFTAPADETERLLYGFSLLICLPDGMSHKPSAGTGTVMRPDTLRRYATEAGFRDVEILPIEDFGFWRFYRLLP</sequence>
<dbReference type="Gene3D" id="1.10.10.10">
    <property type="entry name" value="Winged helix-like DNA-binding domain superfamily/Winged helix DNA-binding domain"/>
    <property type="match status" value="1"/>
</dbReference>
<dbReference type="CDD" id="cd02440">
    <property type="entry name" value="AdoMet_MTases"/>
    <property type="match status" value="1"/>
</dbReference>
<reference evidence="3" key="1">
    <citation type="journal article" date="2014" name="Int. J. Syst. Evol. Microbiol.">
        <title>Complete genome sequence of Corynebacterium casei LMG S-19264T (=DSM 44701T), isolated from a smear-ripened cheese.</title>
        <authorList>
            <consortium name="US DOE Joint Genome Institute (JGI-PGF)"/>
            <person name="Walter F."/>
            <person name="Albersmeier A."/>
            <person name="Kalinowski J."/>
            <person name="Ruckert C."/>
        </authorList>
    </citation>
    <scope>NUCLEOTIDE SEQUENCE</scope>
    <source>
        <strain evidence="3">VKM Ac-2007</strain>
    </source>
</reference>
<dbReference type="Pfam" id="PF21320">
    <property type="entry name" value="WHD_Rv2258c"/>
    <property type="match status" value="1"/>
</dbReference>
<evidence type="ECO:0000313" key="3">
    <source>
        <dbReference type="EMBL" id="GLK09783.1"/>
    </source>
</evidence>
<dbReference type="AlphaFoldDB" id="A0A9W6I153"/>
<dbReference type="GO" id="GO:0032259">
    <property type="term" value="P:methylation"/>
    <property type="evidence" value="ECO:0007669"/>
    <property type="project" value="UniProtKB-KW"/>
</dbReference>
<dbReference type="SUPFAM" id="SSF53335">
    <property type="entry name" value="S-adenosyl-L-methionine-dependent methyltransferases"/>
    <property type="match status" value="1"/>
</dbReference>
<evidence type="ECO:0000313" key="4">
    <source>
        <dbReference type="Proteomes" id="UP001143474"/>
    </source>
</evidence>
<dbReference type="SUPFAM" id="SSF46785">
    <property type="entry name" value="Winged helix' DNA-binding domain"/>
    <property type="match status" value="1"/>
</dbReference>
<feature type="domain" description="Methyltransferase" evidence="1">
    <location>
        <begin position="187"/>
        <end position="278"/>
    </location>
</feature>
<dbReference type="InterPro" id="IPR048711">
    <property type="entry name" value="WHD_Rv2258c"/>
</dbReference>
<dbReference type="InterPro" id="IPR036388">
    <property type="entry name" value="WH-like_DNA-bd_sf"/>
</dbReference>
<protein>
    <submittedName>
        <fullName evidence="3">SAM-dependent methyltransferase</fullName>
    </submittedName>
</protein>
<dbReference type="InterPro" id="IPR053173">
    <property type="entry name" value="SAM-binding_MTase"/>
</dbReference>
<proteinExistence type="predicted"/>
<dbReference type="InterPro" id="IPR036390">
    <property type="entry name" value="WH_DNA-bd_sf"/>
</dbReference>
<dbReference type="Pfam" id="PF13649">
    <property type="entry name" value="Methyltransf_25"/>
    <property type="match status" value="1"/>
</dbReference>
<dbReference type="Proteomes" id="UP001143474">
    <property type="component" value="Unassembled WGS sequence"/>
</dbReference>
<evidence type="ECO:0000259" key="2">
    <source>
        <dbReference type="Pfam" id="PF21320"/>
    </source>
</evidence>
<dbReference type="InterPro" id="IPR029063">
    <property type="entry name" value="SAM-dependent_MTases_sf"/>
</dbReference>
<dbReference type="RefSeq" id="WP_271218238.1">
    <property type="nucleotide sequence ID" value="NZ_BSEV01000006.1"/>
</dbReference>
<evidence type="ECO:0000259" key="1">
    <source>
        <dbReference type="Pfam" id="PF13649"/>
    </source>
</evidence>
<name>A0A9W6I153_9ACTN</name>
<dbReference type="Gene3D" id="3.40.50.150">
    <property type="entry name" value="Vaccinia Virus protein VP39"/>
    <property type="match status" value="1"/>
</dbReference>
<dbReference type="GO" id="GO:0008168">
    <property type="term" value="F:methyltransferase activity"/>
    <property type="evidence" value="ECO:0007669"/>
    <property type="project" value="UniProtKB-KW"/>
</dbReference>
<gene>
    <name evidence="3" type="ORF">GCM10017600_31890</name>
</gene>
<organism evidence="3 4">
    <name type="scientific">Streptosporangium carneum</name>
    <dbReference type="NCBI Taxonomy" id="47481"/>
    <lineage>
        <taxon>Bacteria</taxon>
        <taxon>Bacillati</taxon>
        <taxon>Actinomycetota</taxon>
        <taxon>Actinomycetes</taxon>
        <taxon>Streptosporangiales</taxon>
        <taxon>Streptosporangiaceae</taxon>
        <taxon>Streptosporangium</taxon>
    </lineage>
</organism>
<comment type="caution">
    <text evidence="3">The sequence shown here is derived from an EMBL/GenBank/DDBJ whole genome shotgun (WGS) entry which is preliminary data.</text>
</comment>
<keyword evidence="3" id="KW-0489">Methyltransferase</keyword>
<keyword evidence="4" id="KW-1185">Reference proteome</keyword>
<dbReference type="PANTHER" id="PTHR45128:SF2">
    <property type="entry name" value="METHYLTRANSFERASE DOMAIN-CONTAINING PROTEIN"/>
    <property type="match status" value="1"/>
</dbReference>
<dbReference type="EMBL" id="BSEV01000006">
    <property type="protein sequence ID" value="GLK09783.1"/>
    <property type="molecule type" value="Genomic_DNA"/>
</dbReference>
<dbReference type="PANTHER" id="PTHR45128">
    <property type="entry name" value="METHYLTRANSFERASE TYPE 11"/>
    <property type="match status" value="1"/>
</dbReference>
<feature type="domain" description="S-adenosylmethionine-dependent methyltransferase Rv2258c-like winged HTH" evidence="2">
    <location>
        <begin position="37"/>
        <end position="105"/>
    </location>
</feature>
<dbReference type="InterPro" id="IPR041698">
    <property type="entry name" value="Methyltransf_25"/>
</dbReference>
<keyword evidence="3" id="KW-0808">Transferase</keyword>
<reference evidence="3" key="2">
    <citation type="submission" date="2023-01" db="EMBL/GenBank/DDBJ databases">
        <authorList>
            <person name="Sun Q."/>
            <person name="Evtushenko L."/>
        </authorList>
    </citation>
    <scope>NUCLEOTIDE SEQUENCE</scope>
    <source>
        <strain evidence="3">VKM Ac-2007</strain>
    </source>
</reference>